<accession>A0ABV1APF4</accession>
<evidence type="ECO:0008006" key="3">
    <source>
        <dbReference type="Google" id="ProtNLM"/>
    </source>
</evidence>
<reference evidence="1 2" key="1">
    <citation type="submission" date="2024-03" db="EMBL/GenBank/DDBJ databases">
        <title>Human intestinal bacterial collection.</title>
        <authorList>
            <person name="Pauvert C."/>
            <person name="Hitch T.C.A."/>
            <person name="Clavel T."/>
        </authorList>
    </citation>
    <scope>NUCLEOTIDE SEQUENCE [LARGE SCALE GENOMIC DNA]</scope>
    <source>
        <strain evidence="1 2">CLA-AA-H95</strain>
    </source>
</reference>
<keyword evidence="2" id="KW-1185">Reference proteome</keyword>
<gene>
    <name evidence="1" type="ORF">WMO75_14940</name>
</gene>
<name>A0ABV1APF4_9FIRM</name>
<organism evidence="1 2">
    <name type="scientific">Blautia intestinihominis</name>
    <dbReference type="NCBI Taxonomy" id="3133152"/>
    <lineage>
        <taxon>Bacteria</taxon>
        <taxon>Bacillati</taxon>
        <taxon>Bacillota</taxon>
        <taxon>Clostridia</taxon>
        <taxon>Lachnospirales</taxon>
        <taxon>Lachnospiraceae</taxon>
        <taxon>Blautia</taxon>
    </lineage>
</organism>
<comment type="caution">
    <text evidence="1">The sequence shown here is derived from an EMBL/GenBank/DDBJ whole genome shotgun (WGS) entry which is preliminary data.</text>
</comment>
<sequence>MTRRKNRKIAVKKNCNVRKNLTANRKYKDTVFRMLFSDRKNLLSLYNAVNGSAYEDEAALEIVTLENAIYMGMKNDLAFIVDTGLFLYEHQSTYTPNMPLRDLFYISAEYQKFVNHRSLYSSVIQKIPAPNFIVFYNGTEKKEDSWINYLSEAYQNLSGEPNLELKVLTLNINEGHNGELMEQCQILREYAQYVAKVREYARETELDVAVEQAVNDCIQNNILTEFLRKNKSEVIAMSIFEYDKEEEEKKLRKAEFEAGREAGKKEIIQYMYSTGKYTLDEIAEILGLSIGEVRRNH</sequence>
<dbReference type="RefSeq" id="WP_118251997.1">
    <property type="nucleotide sequence ID" value="NZ_JBBMEI010000060.1"/>
</dbReference>
<proteinExistence type="predicted"/>
<evidence type="ECO:0000313" key="2">
    <source>
        <dbReference type="Proteomes" id="UP001446032"/>
    </source>
</evidence>
<protein>
    <recommendedName>
        <fullName evidence="3">Transposase, YhgA-like</fullName>
    </recommendedName>
</protein>
<dbReference type="EMBL" id="JBBMEI010000060">
    <property type="protein sequence ID" value="MEQ2359595.1"/>
    <property type="molecule type" value="Genomic_DNA"/>
</dbReference>
<dbReference type="PROSITE" id="PS00447">
    <property type="entry name" value="DNA_POLYMERASE_A"/>
    <property type="match status" value="1"/>
</dbReference>
<dbReference type="InterPro" id="IPR019760">
    <property type="entry name" value="DNA-dir_DNA_pol_A_CS"/>
</dbReference>
<evidence type="ECO:0000313" key="1">
    <source>
        <dbReference type="EMBL" id="MEQ2359595.1"/>
    </source>
</evidence>
<dbReference type="Proteomes" id="UP001446032">
    <property type="component" value="Unassembled WGS sequence"/>
</dbReference>